<evidence type="ECO:0000313" key="1">
    <source>
        <dbReference type="EMBL" id="QCX37570.1"/>
    </source>
</evidence>
<dbReference type="KEGG" id="fbe:FF125_03645"/>
<proteinExistence type="predicted"/>
<sequence>MKNIDKYGVKIMSTQELKNINGGYWWRIITMAIAIANDAVNNPDDVVDGYNATRYDNADAYM</sequence>
<gene>
    <name evidence="1" type="ORF">FF125_03645</name>
</gene>
<dbReference type="Proteomes" id="UP000306229">
    <property type="component" value="Chromosome"/>
</dbReference>
<protein>
    <submittedName>
        <fullName evidence="1">Bacteriocin</fullName>
    </submittedName>
</protein>
<dbReference type="InterPro" id="IPR010133">
    <property type="entry name" value="Bacteriocin_signal_seq"/>
</dbReference>
<reference evidence="1 2" key="1">
    <citation type="submission" date="2019-05" db="EMBL/GenBank/DDBJ databases">
        <title>Algicella ahnfeltiae gen. nov., sp. nov., a novel marine bacterium of the family Flavobacteriaceae isolated from a red alga.</title>
        <authorList>
            <person name="Nedashkovskaya O.I."/>
            <person name="Kukhlevskiy A.D."/>
            <person name="Kim S.-G."/>
            <person name="Zhukova N.V."/>
            <person name="Mikhailov V.V."/>
        </authorList>
    </citation>
    <scope>NUCLEOTIDE SEQUENCE [LARGE SCALE GENOMIC DNA]</scope>
    <source>
        <strain evidence="1 2">10Alg115</strain>
    </source>
</reference>
<keyword evidence="2" id="KW-1185">Reference proteome</keyword>
<name>A0A5B7TMY0_9FLAO</name>
<organism evidence="1 2">
    <name type="scientific">Aureibaculum algae</name>
    <dbReference type="NCBI Taxonomy" id="2584122"/>
    <lineage>
        <taxon>Bacteria</taxon>
        <taxon>Pseudomonadati</taxon>
        <taxon>Bacteroidota</taxon>
        <taxon>Flavobacteriia</taxon>
        <taxon>Flavobacteriales</taxon>
        <taxon>Flavobacteriaceae</taxon>
        <taxon>Aureibaculum</taxon>
    </lineage>
</organism>
<dbReference type="AlphaFoldDB" id="A0A5B7TMY0"/>
<accession>A0A5B7TMY0</accession>
<evidence type="ECO:0000313" key="2">
    <source>
        <dbReference type="Proteomes" id="UP000306229"/>
    </source>
</evidence>
<dbReference type="EMBL" id="CP040749">
    <property type="protein sequence ID" value="QCX37570.1"/>
    <property type="molecule type" value="Genomic_DNA"/>
</dbReference>
<dbReference type="NCBIfam" id="TIGR01847">
    <property type="entry name" value="bacteriocin_sig"/>
    <property type="match status" value="1"/>
</dbReference>